<dbReference type="Gene3D" id="1.10.287.950">
    <property type="entry name" value="Methyl-accepting chemotaxis protein"/>
    <property type="match status" value="1"/>
</dbReference>
<dbReference type="GO" id="GO:0007165">
    <property type="term" value="P:signal transduction"/>
    <property type="evidence" value="ECO:0007669"/>
    <property type="project" value="UniProtKB-KW"/>
</dbReference>
<evidence type="ECO:0000256" key="1">
    <source>
        <dbReference type="ARBA" id="ARBA00023224"/>
    </source>
</evidence>
<dbReference type="CDD" id="cd12912">
    <property type="entry name" value="PDC2_MCP_like"/>
    <property type="match status" value="1"/>
</dbReference>
<feature type="domain" description="Methyl-accepting transducer" evidence="6">
    <location>
        <begin position="400"/>
        <end position="636"/>
    </location>
</feature>
<dbReference type="SMART" id="SM00283">
    <property type="entry name" value="MA"/>
    <property type="match status" value="1"/>
</dbReference>
<proteinExistence type="inferred from homology"/>
<dbReference type="Pfam" id="PF00015">
    <property type="entry name" value="MCPsignal"/>
    <property type="match status" value="1"/>
</dbReference>
<feature type="transmembrane region" description="Helical" evidence="5">
    <location>
        <begin position="12"/>
        <end position="30"/>
    </location>
</feature>
<reference evidence="8 9" key="1">
    <citation type="submission" date="2016-10" db="EMBL/GenBank/DDBJ databases">
        <authorList>
            <person name="de Groot N.N."/>
        </authorList>
    </citation>
    <scope>NUCLEOTIDE SEQUENCE [LARGE SCALE GENOMIC DNA]</scope>
    <source>
        <strain evidence="8 9">S137</strain>
    </source>
</reference>
<feature type="compositionally biased region" description="Polar residues" evidence="4">
    <location>
        <begin position="637"/>
        <end position="659"/>
    </location>
</feature>
<organism evidence="8 9">
    <name type="scientific">Selenomonas ruminantium</name>
    <dbReference type="NCBI Taxonomy" id="971"/>
    <lineage>
        <taxon>Bacteria</taxon>
        <taxon>Bacillati</taxon>
        <taxon>Bacillota</taxon>
        <taxon>Negativicutes</taxon>
        <taxon>Selenomonadales</taxon>
        <taxon>Selenomonadaceae</taxon>
        <taxon>Selenomonas</taxon>
    </lineage>
</organism>
<dbReference type="PANTHER" id="PTHR32089:SF112">
    <property type="entry name" value="LYSOZYME-LIKE PROTEIN-RELATED"/>
    <property type="match status" value="1"/>
</dbReference>
<dbReference type="CDD" id="cd12913">
    <property type="entry name" value="PDC1_MCP_like"/>
    <property type="match status" value="1"/>
</dbReference>
<evidence type="ECO:0000256" key="2">
    <source>
        <dbReference type="ARBA" id="ARBA00029447"/>
    </source>
</evidence>
<feature type="transmembrane region" description="Helical" evidence="5">
    <location>
        <begin position="306"/>
        <end position="327"/>
    </location>
</feature>
<dbReference type="SUPFAM" id="SSF58104">
    <property type="entry name" value="Methyl-accepting chemotaxis protein (MCP) signaling domain"/>
    <property type="match status" value="1"/>
</dbReference>
<dbReference type="InterPro" id="IPR004089">
    <property type="entry name" value="MCPsignal_dom"/>
</dbReference>
<dbReference type="GO" id="GO:0016020">
    <property type="term" value="C:membrane"/>
    <property type="evidence" value="ECO:0007669"/>
    <property type="project" value="InterPro"/>
</dbReference>
<dbReference type="PROSITE" id="PS50111">
    <property type="entry name" value="CHEMOTAXIS_TRANSDUC_2"/>
    <property type="match status" value="1"/>
</dbReference>
<dbReference type="Gene3D" id="3.30.450.20">
    <property type="entry name" value="PAS domain"/>
    <property type="match status" value="2"/>
</dbReference>
<evidence type="ECO:0000256" key="3">
    <source>
        <dbReference type="PROSITE-ProRule" id="PRU00284"/>
    </source>
</evidence>
<dbReference type="Pfam" id="PF22673">
    <property type="entry name" value="MCP-like_PDC_1"/>
    <property type="match status" value="1"/>
</dbReference>
<gene>
    <name evidence="8" type="ORF">SAMN05216366_1085</name>
</gene>
<dbReference type="Gene3D" id="6.10.340.10">
    <property type="match status" value="1"/>
</dbReference>
<name>A0A1H0QGK8_SELRU</name>
<sequence length="686" mass="73939">MRKPDGSIKTLFIACIIIITGVLLTIQTFINVAQFQDGMENQVKNSLGQQATAITNKLDQRLMQVEQKTAGLELTATQLKVYDLDILYGMAKGYIESDNLVVGSGYWFAPNAYQEGQAYFGPYLIRDGGTVKLTMDYSDTSKGYDYQKEKYYTEAMASPGKNIVIGPYHEEISGRNMMTSARAFSQNGHIDGVITITMNIDELEDYVKNIQVGDTGYAFLVTHDGYYLASRDDNKNMKAKITEDSNAEVAAIGQKAINAQELIFMETSALGEDSYIMIAPLYIDNLKIVLVAPVADYAGPINKARYTSIVMAIVVMLVLCVVLIGVFNRRVGNPIEHLMTEAGKIADGDLRGRSNIAARDEMGALGDSLNNMIENLRKVIGDVNSMSDQVAAASEELTASAEQSAQAAHMVADSVVSIAEGASEQAVEAGNIQATAEDVTQHAQNIVKDTNTVLQNAVAAKEKINGGRRSIQEAVAQMNNITASTDSIQVSIEKLNDSSKQISDIVQMITSIAEQTNLLALNAAIEAARAGEAGRGFAVVADEVRKLAESSNQSSQQIADLVKGNLQDMKLAVEASASGAQSVQAGIDTVQSADIVFQEIVNVIDDLTRQIQRIAKGIDTMAQENEQMLQASVNIAKTSGKNSDEAQSVSAAGQEQSASMHEISDAARSLAQLASDLQAEMQRFKL</sequence>
<keyword evidence="5" id="KW-0472">Membrane</keyword>
<evidence type="ECO:0000259" key="6">
    <source>
        <dbReference type="PROSITE" id="PS50111"/>
    </source>
</evidence>
<dbReference type="CDD" id="cd06225">
    <property type="entry name" value="HAMP"/>
    <property type="match status" value="1"/>
</dbReference>
<feature type="region of interest" description="Disordered" evidence="4">
    <location>
        <begin position="637"/>
        <end position="663"/>
    </location>
</feature>
<keyword evidence="1 3" id="KW-0807">Transducer</keyword>
<dbReference type="RefSeq" id="WP_074571826.1">
    <property type="nucleotide sequence ID" value="NZ_FNJQ01000008.1"/>
</dbReference>
<dbReference type="EMBL" id="FNJQ01000008">
    <property type="protein sequence ID" value="SDP16523.1"/>
    <property type="molecule type" value="Genomic_DNA"/>
</dbReference>
<dbReference type="InterPro" id="IPR003660">
    <property type="entry name" value="HAMP_dom"/>
</dbReference>
<feature type="domain" description="HAMP" evidence="7">
    <location>
        <begin position="329"/>
        <end position="381"/>
    </location>
</feature>
<dbReference type="SMART" id="SM00304">
    <property type="entry name" value="HAMP"/>
    <property type="match status" value="1"/>
</dbReference>
<dbReference type="Pfam" id="PF00672">
    <property type="entry name" value="HAMP"/>
    <property type="match status" value="1"/>
</dbReference>
<dbReference type="PROSITE" id="PS50885">
    <property type="entry name" value="HAMP"/>
    <property type="match status" value="1"/>
</dbReference>
<protein>
    <submittedName>
        <fullName evidence="8">Methyl-accepting chemotaxis sensory transducer with Cache sensor</fullName>
    </submittedName>
</protein>
<evidence type="ECO:0000256" key="5">
    <source>
        <dbReference type="SAM" id="Phobius"/>
    </source>
</evidence>
<evidence type="ECO:0000259" key="7">
    <source>
        <dbReference type="PROSITE" id="PS50885"/>
    </source>
</evidence>
<dbReference type="PANTHER" id="PTHR32089">
    <property type="entry name" value="METHYL-ACCEPTING CHEMOTAXIS PROTEIN MCPB"/>
    <property type="match status" value="1"/>
</dbReference>
<keyword evidence="5" id="KW-0812">Transmembrane</keyword>
<dbReference type="AlphaFoldDB" id="A0A1H0QGK8"/>
<dbReference type="Proteomes" id="UP000182412">
    <property type="component" value="Unassembled WGS sequence"/>
</dbReference>
<dbReference type="CDD" id="cd11386">
    <property type="entry name" value="MCP_signal"/>
    <property type="match status" value="1"/>
</dbReference>
<evidence type="ECO:0000313" key="9">
    <source>
        <dbReference type="Proteomes" id="UP000182412"/>
    </source>
</evidence>
<evidence type="ECO:0000256" key="4">
    <source>
        <dbReference type="SAM" id="MobiDB-lite"/>
    </source>
</evidence>
<comment type="similarity">
    <text evidence="2">Belongs to the methyl-accepting chemotaxis (MCP) protein family.</text>
</comment>
<accession>A0A1H0QGK8</accession>
<evidence type="ECO:0000313" key="8">
    <source>
        <dbReference type="EMBL" id="SDP16523.1"/>
    </source>
</evidence>
<keyword evidence="5" id="KW-1133">Transmembrane helix</keyword>
<dbReference type="OrthoDB" id="9760371at2"/>